<dbReference type="GO" id="GO:0031012">
    <property type="term" value="C:extracellular matrix"/>
    <property type="evidence" value="ECO:0007669"/>
    <property type="project" value="InterPro"/>
</dbReference>
<feature type="binding site" evidence="10">
    <location>
        <position position="221"/>
    </location>
    <ligand>
        <name>Zn(2+)</name>
        <dbReference type="ChEBI" id="CHEBI:29105"/>
        <label>2</label>
        <note>catalytic</note>
    </ligand>
</feature>
<dbReference type="GO" id="GO:0098552">
    <property type="term" value="C:side of membrane"/>
    <property type="evidence" value="ECO:0007669"/>
    <property type="project" value="UniProtKB-KW"/>
</dbReference>
<gene>
    <name evidence="12" type="ORF">F3Y22_tig00000594pilonHSYRG00007</name>
</gene>
<reference evidence="12" key="1">
    <citation type="submission" date="2019-09" db="EMBL/GenBank/DDBJ databases">
        <title>Draft genome information of white flower Hibiscus syriacus.</title>
        <authorList>
            <person name="Kim Y.-M."/>
        </authorList>
    </citation>
    <scope>NUCLEOTIDE SEQUENCE [LARGE SCALE GENOMIC DNA]</scope>
    <source>
        <strain evidence="12">YM2019G1</strain>
    </source>
</reference>
<evidence type="ECO:0000313" key="13">
    <source>
        <dbReference type="Proteomes" id="UP000436088"/>
    </source>
</evidence>
<evidence type="ECO:0000256" key="10">
    <source>
        <dbReference type="PIRSR" id="PIRSR621190-2"/>
    </source>
</evidence>
<evidence type="ECO:0000256" key="1">
    <source>
        <dbReference type="ARBA" id="ARBA00004471"/>
    </source>
</evidence>
<dbReference type="GO" id="GO:0008270">
    <property type="term" value="F:zinc ion binding"/>
    <property type="evidence" value="ECO:0007669"/>
    <property type="project" value="InterPro"/>
</dbReference>
<evidence type="ECO:0000256" key="7">
    <source>
        <dbReference type="ARBA" id="ARBA00022833"/>
    </source>
</evidence>
<feature type="binding site" evidence="10">
    <location>
        <position position="159"/>
    </location>
    <ligand>
        <name>Ca(2+)</name>
        <dbReference type="ChEBI" id="CHEBI:29108"/>
        <label>2</label>
    </ligand>
</feature>
<keyword evidence="3" id="KW-0336">GPI-anchor</keyword>
<dbReference type="InterPro" id="IPR024079">
    <property type="entry name" value="MetalloPept_cat_dom_sf"/>
</dbReference>
<dbReference type="InterPro" id="IPR036365">
    <property type="entry name" value="PGBD-like_sf"/>
</dbReference>
<feature type="binding site" evidence="10">
    <location>
        <position position="168"/>
    </location>
    <ligand>
        <name>Ca(2+)</name>
        <dbReference type="ChEBI" id="CHEBI:29108"/>
        <label>3</label>
    </ligand>
</feature>
<evidence type="ECO:0000256" key="4">
    <source>
        <dbReference type="ARBA" id="ARBA00022670"/>
    </source>
</evidence>
<keyword evidence="5 10" id="KW-0479">Metal-binding</keyword>
<keyword evidence="3" id="KW-0325">Glycoprotein</keyword>
<feature type="active site" evidence="9">
    <location>
        <position position="212"/>
    </location>
</feature>
<keyword evidence="4" id="KW-0645">Protease</keyword>
<keyword evidence="7 10" id="KW-0862">Zinc</keyword>
<name>A0A6A3CZT4_HIBSY</name>
<keyword evidence="3" id="KW-0472">Membrane</keyword>
<evidence type="ECO:0000256" key="5">
    <source>
        <dbReference type="ARBA" id="ARBA00022723"/>
    </source>
</evidence>
<dbReference type="GO" id="GO:0030574">
    <property type="term" value="P:collagen catabolic process"/>
    <property type="evidence" value="ECO:0007669"/>
    <property type="project" value="TreeGrafter"/>
</dbReference>
<dbReference type="Pfam" id="PF00413">
    <property type="entry name" value="Peptidase_M10"/>
    <property type="match status" value="1"/>
</dbReference>
<dbReference type="InterPro" id="IPR001818">
    <property type="entry name" value="Pept_M10_metallopeptidase"/>
</dbReference>
<dbReference type="SUPFAM" id="SSF55486">
    <property type="entry name" value="Metalloproteases ('zincins'), catalytic domain"/>
    <property type="match status" value="1"/>
</dbReference>
<feature type="binding site" evidence="10">
    <location>
        <position position="169"/>
    </location>
    <ligand>
        <name>Ca(2+)</name>
        <dbReference type="ChEBI" id="CHEBI:29108"/>
        <label>3</label>
    </ligand>
</feature>
<keyword evidence="10" id="KW-0106">Calcium</keyword>
<dbReference type="PRINTS" id="PR00138">
    <property type="entry name" value="MATRIXIN"/>
</dbReference>
<evidence type="ECO:0000313" key="12">
    <source>
        <dbReference type="EMBL" id="KAE8734943.1"/>
    </source>
</evidence>
<dbReference type="GO" id="GO:0006508">
    <property type="term" value="P:proteolysis"/>
    <property type="evidence" value="ECO:0007669"/>
    <property type="project" value="UniProtKB-KW"/>
</dbReference>
<feature type="binding site" evidence="10">
    <location>
        <position position="191"/>
    </location>
    <ligand>
        <name>Ca(2+)</name>
        <dbReference type="ChEBI" id="CHEBI:29108"/>
        <label>1</label>
    </ligand>
</feature>
<feature type="binding site" evidence="10">
    <location>
        <position position="215"/>
    </location>
    <ligand>
        <name>Zn(2+)</name>
        <dbReference type="ChEBI" id="CHEBI:29105"/>
        <label>2</label>
        <note>catalytic</note>
    </ligand>
</feature>
<dbReference type="InterPro" id="IPR006026">
    <property type="entry name" value="Peptidase_Metallo"/>
</dbReference>
<dbReference type="CDD" id="cd04278">
    <property type="entry name" value="ZnMc_MMP"/>
    <property type="match status" value="1"/>
</dbReference>
<keyword evidence="6" id="KW-0378">Hydrolase</keyword>
<evidence type="ECO:0000256" key="8">
    <source>
        <dbReference type="ARBA" id="ARBA00023049"/>
    </source>
</evidence>
<evidence type="ECO:0000256" key="2">
    <source>
        <dbReference type="ARBA" id="ARBA00009614"/>
    </source>
</evidence>
<evidence type="ECO:0000256" key="3">
    <source>
        <dbReference type="ARBA" id="ARBA00022622"/>
    </source>
</evidence>
<dbReference type="EMBL" id="VEPZ02000049">
    <property type="protein sequence ID" value="KAE8734943.1"/>
    <property type="molecule type" value="Genomic_DNA"/>
</dbReference>
<dbReference type="PANTHER" id="PTHR10201">
    <property type="entry name" value="MATRIX METALLOPROTEINASE"/>
    <property type="match status" value="1"/>
</dbReference>
<comment type="caution">
    <text evidence="12">The sequence shown here is derived from an EMBL/GenBank/DDBJ whole genome shotgun (WGS) entry which is preliminary data.</text>
</comment>
<dbReference type="GO" id="GO:0005886">
    <property type="term" value="C:plasma membrane"/>
    <property type="evidence" value="ECO:0007669"/>
    <property type="project" value="UniProtKB-SubCell"/>
</dbReference>
<protein>
    <recommendedName>
        <fullName evidence="11">Peptidase metallopeptidase domain-containing protein</fullName>
    </recommendedName>
</protein>
<dbReference type="Proteomes" id="UP000436088">
    <property type="component" value="Unassembled WGS sequence"/>
</dbReference>
<evidence type="ECO:0000256" key="9">
    <source>
        <dbReference type="PIRSR" id="PIRSR621190-1"/>
    </source>
</evidence>
<feature type="binding site" evidence="10">
    <location>
        <position position="191"/>
    </location>
    <ligand>
        <name>Ca(2+)</name>
        <dbReference type="ChEBI" id="CHEBI:29108"/>
        <label>3</label>
    </ligand>
</feature>
<evidence type="ECO:0000256" key="6">
    <source>
        <dbReference type="ARBA" id="ARBA00022801"/>
    </source>
</evidence>
<dbReference type="InterPro" id="IPR002477">
    <property type="entry name" value="Peptidoglycan-bd-like"/>
</dbReference>
<proteinExistence type="inferred from homology"/>
<feature type="binding site" evidence="10">
    <location>
        <position position="211"/>
    </location>
    <ligand>
        <name>Zn(2+)</name>
        <dbReference type="ChEBI" id="CHEBI:29105"/>
        <label>2</label>
        <note>catalytic</note>
    </ligand>
</feature>
<sequence>MLLKLESLEEAQKGDIVRGIDKVKQFLDTLGYYNPPHENTTVFDDKFDEGLESALETFQGFHNLKVTGKVDPDTIKAMQTPRCGFPDTIPRNQSMSNYKFFDGKPRWNRPQLSYSFIPSAYYRANLQVMRNVMAQAFRTWEVVSPFRFIEAPQQGNRADIKITFAPIDGFGNFLAYAYAPGDGRLFFDEAEHWTANPTSRDQMDLQSVAVHEVGHNMGLDHSQDPNGIMYPQYPPGSIKRNLGQDDVRGLRALYNY</sequence>
<organism evidence="12 13">
    <name type="scientific">Hibiscus syriacus</name>
    <name type="common">Rose of Sharon</name>
    <dbReference type="NCBI Taxonomy" id="106335"/>
    <lineage>
        <taxon>Eukaryota</taxon>
        <taxon>Viridiplantae</taxon>
        <taxon>Streptophyta</taxon>
        <taxon>Embryophyta</taxon>
        <taxon>Tracheophyta</taxon>
        <taxon>Spermatophyta</taxon>
        <taxon>Magnoliopsida</taxon>
        <taxon>eudicotyledons</taxon>
        <taxon>Gunneridae</taxon>
        <taxon>Pentapetalae</taxon>
        <taxon>rosids</taxon>
        <taxon>malvids</taxon>
        <taxon>Malvales</taxon>
        <taxon>Malvaceae</taxon>
        <taxon>Malvoideae</taxon>
        <taxon>Hibiscus</taxon>
    </lineage>
</organism>
<keyword evidence="13" id="KW-1185">Reference proteome</keyword>
<dbReference type="Pfam" id="PF01471">
    <property type="entry name" value="PG_binding_1"/>
    <property type="match status" value="1"/>
</dbReference>
<comment type="cofactor">
    <cofactor evidence="10">
        <name>Ca(2+)</name>
        <dbReference type="ChEBI" id="CHEBI:29108"/>
    </cofactor>
    <text evidence="10">Can bind about 5 Ca(2+) ions per subunit.</text>
</comment>
<dbReference type="SMART" id="SM00235">
    <property type="entry name" value="ZnMc"/>
    <property type="match status" value="1"/>
</dbReference>
<dbReference type="PANTHER" id="PTHR10201:SF268">
    <property type="entry name" value="PEPTIDASE METALLOPEPTIDASE DOMAIN-CONTAINING PROTEIN"/>
    <property type="match status" value="1"/>
</dbReference>
<dbReference type="InterPro" id="IPR033739">
    <property type="entry name" value="M10A_MMP"/>
</dbReference>
<dbReference type="AlphaFoldDB" id="A0A6A3CZT4"/>
<dbReference type="InterPro" id="IPR021190">
    <property type="entry name" value="Pept_M10A"/>
</dbReference>
<keyword evidence="3" id="KW-0449">Lipoprotein</keyword>
<feature type="binding site" description="in inhibited form" evidence="10">
    <location>
        <position position="83"/>
    </location>
    <ligand>
        <name>Zn(2+)</name>
        <dbReference type="ChEBI" id="CHEBI:29105"/>
        <label>2</label>
        <note>catalytic</note>
    </ligand>
</feature>
<dbReference type="GO" id="GO:0004222">
    <property type="term" value="F:metalloendopeptidase activity"/>
    <property type="evidence" value="ECO:0007669"/>
    <property type="project" value="InterPro"/>
</dbReference>
<feature type="binding site" evidence="10">
    <location>
        <position position="188"/>
    </location>
    <ligand>
        <name>Ca(2+)</name>
        <dbReference type="ChEBI" id="CHEBI:29108"/>
        <label>3</label>
    </ligand>
</feature>
<comment type="similarity">
    <text evidence="2">Belongs to the peptidase M10A family. Matrix metalloproteinases (MMPs) subfamily.</text>
</comment>
<accession>A0A6A3CZT4</accession>
<dbReference type="Gene3D" id="3.40.390.10">
    <property type="entry name" value="Collagenase (Catalytic Domain)"/>
    <property type="match status" value="1"/>
</dbReference>
<comment type="subcellular location">
    <subcellularLocation>
        <location evidence="1">Cell membrane</location>
        <topology evidence="1">Lipid-anchor</topology>
        <topology evidence="1">GPI-anchor</topology>
        <orientation evidence="1">Extracellular side</orientation>
    </subcellularLocation>
</comment>
<dbReference type="GO" id="GO:0030198">
    <property type="term" value="P:extracellular matrix organization"/>
    <property type="evidence" value="ECO:0007669"/>
    <property type="project" value="TreeGrafter"/>
</dbReference>
<feature type="binding site" evidence="10">
    <location>
        <position position="229"/>
    </location>
    <ligand>
        <name>Zn(2+)</name>
        <dbReference type="ChEBI" id="CHEBI:29105"/>
        <label>2</label>
        <note>catalytic</note>
    </ligand>
</feature>
<dbReference type="SUPFAM" id="SSF47090">
    <property type="entry name" value="PGBD-like"/>
    <property type="match status" value="1"/>
</dbReference>
<feature type="domain" description="Peptidase metallopeptidase" evidence="11">
    <location>
        <begin position="103"/>
        <end position="256"/>
    </location>
</feature>
<evidence type="ECO:0000259" key="11">
    <source>
        <dbReference type="SMART" id="SM00235"/>
    </source>
</evidence>
<keyword evidence="8" id="KW-0482">Metalloprotease</keyword>
<comment type="cofactor">
    <cofactor evidence="10">
        <name>Zn(2+)</name>
        <dbReference type="ChEBI" id="CHEBI:29105"/>
    </cofactor>
    <text evidence="10">Binds 2 Zn(2+) ions per subunit.</text>
</comment>